<protein>
    <submittedName>
        <fullName evidence="1">Uncharacterized protein</fullName>
    </submittedName>
</protein>
<gene>
    <name evidence="1" type="ORF">J2Z37_001966</name>
</gene>
<proteinExistence type="predicted"/>
<name>A0ABS4GNW8_9BACL</name>
<reference evidence="1 2" key="1">
    <citation type="submission" date="2021-03" db="EMBL/GenBank/DDBJ databases">
        <title>Genomic Encyclopedia of Type Strains, Phase IV (KMG-IV): sequencing the most valuable type-strain genomes for metagenomic binning, comparative biology and taxonomic classification.</title>
        <authorList>
            <person name="Goeker M."/>
        </authorList>
    </citation>
    <scope>NUCLEOTIDE SEQUENCE [LARGE SCALE GENOMIC DNA]</scope>
    <source>
        <strain evidence="1 2">DSM 24738</strain>
    </source>
</reference>
<dbReference type="Proteomes" id="UP001519343">
    <property type="component" value="Unassembled WGS sequence"/>
</dbReference>
<accession>A0ABS4GNW8</accession>
<dbReference type="EMBL" id="JAGGKT010000004">
    <property type="protein sequence ID" value="MBP1931965.1"/>
    <property type="molecule type" value="Genomic_DNA"/>
</dbReference>
<keyword evidence="2" id="KW-1185">Reference proteome</keyword>
<sequence>MLSPEDMQKIYREIHKKLTEPFPEGTLEAQERDPNSKYIPVQPYIHRLEEAAGVHWSWHLTGPPVIYETEDLVQVTGVLKILDAEREGVGFSNLQRYSDTKKIRNLKEAIRSAGSDALRDAADKFEMGWKDLAPFRKWAKNPGAGLVSATQRSSREEKTQQCMRCKVPLNQEDIRMLEELSITMLYCQEHIPAHLIRNARK</sequence>
<evidence type="ECO:0000313" key="1">
    <source>
        <dbReference type="EMBL" id="MBP1931965.1"/>
    </source>
</evidence>
<evidence type="ECO:0000313" key="2">
    <source>
        <dbReference type="Proteomes" id="UP001519343"/>
    </source>
</evidence>
<dbReference type="RefSeq" id="WP_209810030.1">
    <property type="nucleotide sequence ID" value="NZ_JAGGKT010000004.1"/>
</dbReference>
<organism evidence="1 2">
    <name type="scientific">Ammoniphilus resinae</name>
    <dbReference type="NCBI Taxonomy" id="861532"/>
    <lineage>
        <taxon>Bacteria</taxon>
        <taxon>Bacillati</taxon>
        <taxon>Bacillota</taxon>
        <taxon>Bacilli</taxon>
        <taxon>Bacillales</taxon>
        <taxon>Paenibacillaceae</taxon>
        <taxon>Aneurinibacillus group</taxon>
        <taxon>Ammoniphilus</taxon>
    </lineage>
</organism>
<comment type="caution">
    <text evidence="1">The sequence shown here is derived from an EMBL/GenBank/DDBJ whole genome shotgun (WGS) entry which is preliminary data.</text>
</comment>